<evidence type="ECO:0000313" key="9">
    <source>
        <dbReference type="EMBL" id="AHZ33970.1"/>
    </source>
</evidence>
<proteinExistence type="predicted"/>
<gene>
    <name evidence="9" type="primary">unk11</name>
</gene>
<evidence type="ECO:0000256" key="6">
    <source>
        <dbReference type="PROSITE-ProRule" id="PRU00771"/>
    </source>
</evidence>
<evidence type="ECO:0000256" key="3">
    <source>
        <dbReference type="ARBA" id="ARBA00022738"/>
    </source>
</evidence>
<dbReference type="InterPro" id="IPR008213">
    <property type="entry name" value="CpcD-like_dom"/>
</dbReference>
<feature type="compositionally biased region" description="Basic residues" evidence="7">
    <location>
        <begin position="81"/>
        <end position="91"/>
    </location>
</feature>
<dbReference type="EMBL" id="KF846541">
    <property type="protein sequence ID" value="AHZ33970.1"/>
    <property type="molecule type" value="Genomic_DNA"/>
</dbReference>
<dbReference type="GO" id="GO:0031676">
    <property type="term" value="C:plasma membrane-derived thylakoid membrane"/>
    <property type="evidence" value="ECO:0007669"/>
    <property type="project" value="UniProtKB-SubCell"/>
</dbReference>
<name>A0A024CGM0_9SYNE</name>
<accession>A0A024CGM0</accession>
<dbReference type="SMART" id="SM01094">
    <property type="entry name" value="CpcD"/>
    <property type="match status" value="1"/>
</dbReference>
<reference evidence="9" key="1">
    <citation type="journal article" date="2014" name="FEMS Microbiol. Ecol.">
        <title>Development of a targeted metagenomic approach to study a genomic region involved in light harvesting in marine Synechococcus.</title>
        <authorList>
            <person name="Humily F."/>
            <person name="Farrant G.K."/>
            <person name="Marie D."/>
            <person name="Perennou M."/>
            <person name="Mazard S."/>
            <person name="Labadie K."/>
            <person name="Aury J.-M."/>
            <person name="Wincker P."/>
            <person name="Nicolas Segui A."/>
            <person name="Scanlan D.J."/>
            <person name="Garczarek L."/>
        </authorList>
    </citation>
    <scope>NUCLEOTIDE SEQUENCE</scope>
</reference>
<evidence type="ECO:0000256" key="4">
    <source>
        <dbReference type="ARBA" id="ARBA00023078"/>
    </source>
</evidence>
<sequence>MGPFSGTQFTVQVSALNRSRPSLVTHFKVPFSNLSSGMRAMHRTGFCINSVSTASQLISPEVKEAKNIQPASQKKEPTKKTGSRRRQRKNA</sequence>
<keyword evidence="2" id="KW-0042">Antenna complex</keyword>
<evidence type="ECO:0000259" key="8">
    <source>
        <dbReference type="PROSITE" id="PS51441"/>
    </source>
</evidence>
<keyword evidence="3 6" id="KW-0605">Phycobilisome</keyword>
<dbReference type="AlphaFoldDB" id="A0A024CGM0"/>
<evidence type="ECO:0000256" key="7">
    <source>
        <dbReference type="SAM" id="MobiDB-lite"/>
    </source>
</evidence>
<evidence type="ECO:0000256" key="1">
    <source>
        <dbReference type="ARBA" id="ARBA00004445"/>
    </source>
</evidence>
<protein>
    <recommendedName>
        <fullName evidence="8">CpcD-like domain-containing protein</fullName>
    </recommendedName>
</protein>
<dbReference type="PROSITE" id="PS51441">
    <property type="entry name" value="CPCD_LIKE"/>
    <property type="match status" value="1"/>
</dbReference>
<comment type="subcellular location">
    <subcellularLocation>
        <location evidence="1">Cellular thylakoid membrane</location>
        <topology evidence="1">Peripheral membrane protein</topology>
        <orientation evidence="1">Cytoplasmic side</orientation>
    </subcellularLocation>
</comment>
<feature type="region of interest" description="Disordered" evidence="7">
    <location>
        <begin position="63"/>
        <end position="91"/>
    </location>
</feature>
<evidence type="ECO:0000256" key="2">
    <source>
        <dbReference type="ARBA" id="ARBA00022549"/>
    </source>
</evidence>
<dbReference type="GO" id="GO:0030089">
    <property type="term" value="C:phycobilisome"/>
    <property type="evidence" value="ECO:0007669"/>
    <property type="project" value="UniProtKB-UniRule"/>
</dbReference>
<keyword evidence="4" id="KW-0793">Thylakoid</keyword>
<organism evidence="9">
    <name type="scientific">uncultured Synechococcus sp</name>
    <dbReference type="NCBI Taxonomy" id="154535"/>
    <lineage>
        <taxon>Bacteria</taxon>
        <taxon>Bacillati</taxon>
        <taxon>Cyanobacteriota</taxon>
        <taxon>Cyanophyceae</taxon>
        <taxon>Synechococcales</taxon>
        <taxon>Synechococcaceae</taxon>
        <taxon>Synechococcus</taxon>
        <taxon>environmental samples</taxon>
    </lineage>
</organism>
<feature type="domain" description="CpcD-like" evidence="8">
    <location>
        <begin position="6"/>
        <end position="54"/>
    </location>
</feature>
<evidence type="ECO:0000256" key="5">
    <source>
        <dbReference type="ARBA" id="ARBA00023136"/>
    </source>
</evidence>
<keyword evidence="5" id="KW-0472">Membrane</keyword>